<dbReference type="GO" id="GO:0008233">
    <property type="term" value="F:peptidase activity"/>
    <property type="evidence" value="ECO:0007669"/>
    <property type="project" value="InterPro"/>
</dbReference>
<dbReference type="SUPFAM" id="SSF55166">
    <property type="entry name" value="Hedgehog/DD-peptidase"/>
    <property type="match status" value="1"/>
</dbReference>
<proteinExistence type="predicted"/>
<sequence>MINSKSLDDLHPKVKALALEFQKACAEKGMDILIYSTYRDGEAQNKLYAQGRTEKGNIVTNARAGESMHNYHLAFDWVPMLHGKALWNDHVAYATCGKIAEDLGLEWAGRWSGKLKETAHCQFTGGLSLHDLQKGKTL</sequence>
<dbReference type="InterPro" id="IPR009045">
    <property type="entry name" value="Zn_M74/Hedgehog-like"/>
</dbReference>
<dbReference type="Pfam" id="PF02557">
    <property type="entry name" value="VanY"/>
    <property type="match status" value="1"/>
</dbReference>
<organism evidence="2">
    <name type="scientific">uncultured Caudovirales phage</name>
    <dbReference type="NCBI Taxonomy" id="2100421"/>
    <lineage>
        <taxon>Viruses</taxon>
        <taxon>Duplodnaviria</taxon>
        <taxon>Heunggongvirae</taxon>
        <taxon>Uroviricota</taxon>
        <taxon>Caudoviricetes</taxon>
        <taxon>Peduoviridae</taxon>
        <taxon>Maltschvirus</taxon>
        <taxon>Maltschvirus maltsch</taxon>
    </lineage>
</organism>
<accession>A0A6J7WFZ3</accession>
<gene>
    <name evidence="2" type="ORF">UFOVP194_35</name>
</gene>
<dbReference type="CDD" id="cd14845">
    <property type="entry name" value="L-Ala-D-Glu_peptidase_like"/>
    <property type="match status" value="1"/>
</dbReference>
<dbReference type="GO" id="GO:0006508">
    <property type="term" value="P:proteolysis"/>
    <property type="evidence" value="ECO:0007669"/>
    <property type="project" value="InterPro"/>
</dbReference>
<evidence type="ECO:0000313" key="2">
    <source>
        <dbReference type="EMBL" id="CAB5212620.1"/>
    </source>
</evidence>
<evidence type="ECO:0000259" key="1">
    <source>
        <dbReference type="Pfam" id="PF02557"/>
    </source>
</evidence>
<dbReference type="Gene3D" id="3.30.1380.10">
    <property type="match status" value="1"/>
</dbReference>
<feature type="domain" description="D-alanyl-D-alanine carboxypeptidase-like core" evidence="1">
    <location>
        <begin position="10"/>
        <end position="106"/>
    </location>
</feature>
<protein>
    <submittedName>
        <fullName evidence="2">Peptidase M15B</fullName>
    </submittedName>
</protein>
<dbReference type="EMBL" id="LR798238">
    <property type="protein sequence ID" value="CAB5212620.1"/>
    <property type="molecule type" value="Genomic_DNA"/>
</dbReference>
<dbReference type="InterPro" id="IPR003709">
    <property type="entry name" value="VanY-like_core_dom"/>
</dbReference>
<name>A0A6J7WFZ3_9CAUD</name>
<reference evidence="2" key="1">
    <citation type="submission" date="2020-05" db="EMBL/GenBank/DDBJ databases">
        <authorList>
            <person name="Chiriac C."/>
            <person name="Salcher M."/>
            <person name="Ghai R."/>
            <person name="Kavagutti S V."/>
        </authorList>
    </citation>
    <scope>NUCLEOTIDE SEQUENCE</scope>
</reference>